<dbReference type="Pfam" id="PF06258">
    <property type="entry name" value="Mito_fiss_Elm1"/>
    <property type="match status" value="1"/>
</dbReference>
<proteinExistence type="predicted"/>
<dbReference type="InterPro" id="IPR009367">
    <property type="entry name" value="Elm1-like"/>
</dbReference>
<protein>
    <submittedName>
        <fullName evidence="1">Nucleoside-diphosphate sugar epimerase</fullName>
    </submittedName>
</protein>
<reference evidence="1 2" key="1">
    <citation type="submission" date="2018-08" db="EMBL/GenBank/DDBJ databases">
        <title>Lysobacter soli KCTC 22011, whole genome shotgun sequence.</title>
        <authorList>
            <person name="Zhang X."/>
            <person name="Feng G."/>
            <person name="Zhu H."/>
        </authorList>
    </citation>
    <scope>NUCLEOTIDE SEQUENCE [LARGE SCALE GENOMIC DNA]</scope>
    <source>
        <strain evidence="1 2">KCTC 22011</strain>
    </source>
</reference>
<dbReference type="PANTHER" id="PTHR33986">
    <property type="entry name" value="OS02G0535700 PROTEIN"/>
    <property type="match status" value="1"/>
</dbReference>
<evidence type="ECO:0000313" key="2">
    <source>
        <dbReference type="Proteomes" id="UP000256829"/>
    </source>
</evidence>
<evidence type="ECO:0000313" key="1">
    <source>
        <dbReference type="EMBL" id="RDY65683.1"/>
    </source>
</evidence>
<comment type="caution">
    <text evidence="1">The sequence shown here is derived from an EMBL/GenBank/DDBJ whole genome shotgun (WGS) entry which is preliminary data.</text>
</comment>
<name>A0A3D8V8S9_9GAMM</name>
<dbReference type="EMBL" id="QTJR01000015">
    <property type="protein sequence ID" value="RDY65683.1"/>
    <property type="molecule type" value="Genomic_DNA"/>
</dbReference>
<sequence>MSRDTAAAEVRECRVWHVRNSRLIRNGLLTNVQRTRPDSAPSRGPSTWTITDGHAGNVRQAQALATALAEPFRAWTLAPRTPWRWFAPRALPGCSNAFGRTFKQAMRTPPSLAIGCGRQAGLATRLLRSRGARAVQILDPRIDTRHWDLVIAPEHDGLRGDNVISMIGSLNPVDDLWLAAGRHAFPDIGALPGPRTTLLVGGASAHARFDDAMYDALLLNVERVARDEGGSVLATTSRRTPTHVAGALRDRLRGVPGLIWTDGADGPNPYAGLLAWADRIVCTADSVNMLSEACATWAPVFVAGHERVEGRPRRFVESLLHTGRVRSFGDDAGRFAITPLRETARVAGEVRQRLAS</sequence>
<organism evidence="1 2">
    <name type="scientific">Lysobacter soli</name>
    <dbReference type="NCBI Taxonomy" id="453783"/>
    <lineage>
        <taxon>Bacteria</taxon>
        <taxon>Pseudomonadati</taxon>
        <taxon>Pseudomonadota</taxon>
        <taxon>Gammaproteobacteria</taxon>
        <taxon>Lysobacterales</taxon>
        <taxon>Lysobacteraceae</taxon>
        <taxon>Lysobacter</taxon>
    </lineage>
</organism>
<dbReference type="AlphaFoldDB" id="A0A3D8V8S9"/>
<dbReference type="Proteomes" id="UP000256829">
    <property type="component" value="Unassembled WGS sequence"/>
</dbReference>
<dbReference type="PANTHER" id="PTHR33986:SF15">
    <property type="entry name" value="MITOCHONDRIAL FISSION PROTEIN ELM1"/>
    <property type="match status" value="1"/>
</dbReference>
<keyword evidence="2" id="KW-1185">Reference proteome</keyword>
<gene>
    <name evidence="1" type="ORF">DX912_16345</name>
</gene>
<accession>A0A3D8V8S9</accession>